<protein>
    <recommendedName>
        <fullName evidence="4">PIR Superfamily Protein</fullName>
    </recommendedName>
</protein>
<evidence type="ECO:0000313" key="3">
    <source>
        <dbReference type="Proteomes" id="UP000053776"/>
    </source>
</evidence>
<keyword evidence="1" id="KW-0472">Membrane</keyword>
<evidence type="ECO:0008006" key="4">
    <source>
        <dbReference type="Google" id="ProtNLM"/>
    </source>
</evidence>
<keyword evidence="1" id="KW-1133">Transmembrane helix</keyword>
<gene>
    <name evidence="2" type="ORF">PVMG_05109</name>
</gene>
<name>A0A0J9TJB1_PLAVI</name>
<dbReference type="EMBL" id="KQ234996">
    <property type="protein sequence ID" value="KMZ95191.1"/>
    <property type="molecule type" value="Genomic_DNA"/>
</dbReference>
<evidence type="ECO:0000256" key="1">
    <source>
        <dbReference type="SAM" id="Phobius"/>
    </source>
</evidence>
<dbReference type="Proteomes" id="UP000053776">
    <property type="component" value="Unassembled WGS sequence"/>
</dbReference>
<sequence>MEGSLNYHLRDYVNLFSEKPIEKFIKLTEMYDYFYKFKEDMKRGDKNKCDNATKCVGLYNENIELYEKGNDYNFCYELDNLKENYDAYMKANECCPSLTKTLKSHRVYNPAIVIITPFSILLVISLSLFFLYKVNYILF</sequence>
<accession>A0A0J9TJB1</accession>
<keyword evidence="1" id="KW-0812">Transmembrane</keyword>
<dbReference type="AlphaFoldDB" id="A0A0J9TJB1"/>
<feature type="transmembrane region" description="Helical" evidence="1">
    <location>
        <begin position="107"/>
        <end position="132"/>
    </location>
</feature>
<evidence type="ECO:0000313" key="2">
    <source>
        <dbReference type="EMBL" id="KMZ95191.1"/>
    </source>
</evidence>
<reference evidence="2 3" key="1">
    <citation type="submission" date="2011-08" db="EMBL/GenBank/DDBJ databases">
        <title>The Genome Sequence of Plasmodium vivax Mauritania I.</title>
        <authorList>
            <consortium name="The Broad Institute Genome Sequencing Platform"/>
            <consortium name="The Broad Institute Genome Sequencing Center for Infectious Disease"/>
            <person name="Neafsey D."/>
            <person name="Carlton J."/>
            <person name="Barnwell J."/>
            <person name="Collins W."/>
            <person name="Escalante A."/>
            <person name="Mullikin J."/>
            <person name="Saul A."/>
            <person name="Guigo R."/>
            <person name="Camara F."/>
            <person name="Young S.K."/>
            <person name="Zeng Q."/>
            <person name="Gargeya S."/>
            <person name="Fitzgerald M."/>
            <person name="Haas B."/>
            <person name="Abouelleil A."/>
            <person name="Alvarado L."/>
            <person name="Arachchi H.M."/>
            <person name="Berlin A."/>
            <person name="Brown A."/>
            <person name="Chapman S.B."/>
            <person name="Chen Z."/>
            <person name="Dunbar C."/>
            <person name="Freedman E."/>
            <person name="Gearin G."/>
            <person name="Gellesch M."/>
            <person name="Goldberg J."/>
            <person name="Griggs A."/>
            <person name="Gujja S."/>
            <person name="Heiman D."/>
            <person name="Howarth C."/>
            <person name="Larson L."/>
            <person name="Lui A."/>
            <person name="MacDonald P.J.P."/>
            <person name="Montmayeur A."/>
            <person name="Murphy C."/>
            <person name="Neiman D."/>
            <person name="Pearson M."/>
            <person name="Priest M."/>
            <person name="Roberts A."/>
            <person name="Saif S."/>
            <person name="Shea T."/>
            <person name="Shenoy N."/>
            <person name="Sisk P."/>
            <person name="Stolte C."/>
            <person name="Sykes S."/>
            <person name="Wortman J."/>
            <person name="Nusbaum C."/>
            <person name="Birren B."/>
        </authorList>
    </citation>
    <scope>NUCLEOTIDE SEQUENCE [LARGE SCALE GENOMIC DNA]</scope>
    <source>
        <strain evidence="2 3">Mauritania I</strain>
    </source>
</reference>
<proteinExistence type="predicted"/>
<organism evidence="2 3">
    <name type="scientific">Plasmodium vivax Mauritania I</name>
    <dbReference type="NCBI Taxonomy" id="1035515"/>
    <lineage>
        <taxon>Eukaryota</taxon>
        <taxon>Sar</taxon>
        <taxon>Alveolata</taxon>
        <taxon>Apicomplexa</taxon>
        <taxon>Aconoidasida</taxon>
        <taxon>Haemosporida</taxon>
        <taxon>Plasmodiidae</taxon>
        <taxon>Plasmodium</taxon>
        <taxon>Plasmodium (Plasmodium)</taxon>
    </lineage>
</organism>